<evidence type="ECO:0000256" key="6">
    <source>
        <dbReference type="ARBA" id="ARBA00022884"/>
    </source>
</evidence>
<dbReference type="InterPro" id="IPR022724">
    <property type="entry name" value="rRNA_MeTrfase_SpoU_C"/>
</dbReference>
<evidence type="ECO:0000256" key="5">
    <source>
        <dbReference type="ARBA" id="ARBA00022694"/>
    </source>
</evidence>
<dbReference type="Pfam" id="PF12105">
    <property type="entry name" value="SpoU_methylas_C"/>
    <property type="match status" value="1"/>
</dbReference>
<comment type="catalytic activity">
    <reaction evidence="7">
        <text>guanosine(18) in tRNA + S-adenosyl-L-methionine = 2'-O-methylguanosine(18) in tRNA + S-adenosyl-L-homocysteine + H(+)</text>
        <dbReference type="Rhea" id="RHEA:20077"/>
        <dbReference type="Rhea" id="RHEA-COMP:10190"/>
        <dbReference type="Rhea" id="RHEA-COMP:10192"/>
        <dbReference type="ChEBI" id="CHEBI:15378"/>
        <dbReference type="ChEBI" id="CHEBI:57856"/>
        <dbReference type="ChEBI" id="CHEBI:59789"/>
        <dbReference type="ChEBI" id="CHEBI:74269"/>
        <dbReference type="ChEBI" id="CHEBI:74445"/>
        <dbReference type="EC" id="2.1.1.34"/>
    </reaction>
</comment>
<gene>
    <name evidence="7" type="primary">trmH</name>
    <name evidence="10" type="ORF">PTD2_17012</name>
</gene>
<dbReference type="GO" id="GO:0141100">
    <property type="term" value="F:tRNA (guanine(18)-2'-O)-methyltransferase activity"/>
    <property type="evidence" value="ECO:0007669"/>
    <property type="project" value="UniProtKB-UniRule"/>
</dbReference>
<evidence type="ECO:0000256" key="1">
    <source>
        <dbReference type="ARBA" id="ARBA00022555"/>
    </source>
</evidence>
<sequence>MPNSRYQKIKAVLDKRQIDLTLCLDEVHKHHNLSAIVRSADAVGIHHIHSVWPEGGKRLTSSTSGGSKNWTENHIHHTVEDAIATIRSRTPNVQILATHFSEQAVDFRAIDYTRPTAIILGQEKFGISDQALALADQHIIIPMVGMVQSLNVSVAAAIILYEAQKQRQDAGLYQQGNLPDSIKHRLLFEGCHDKIAKQCQAKGIDYPPLDEQGEIIADDAFWDSLRYSN</sequence>
<evidence type="ECO:0000313" key="10">
    <source>
        <dbReference type="EMBL" id="EAR26660.1"/>
    </source>
</evidence>
<dbReference type="RefSeq" id="WP_009840644.1">
    <property type="nucleotide sequence ID" value="NZ_CH959302.1"/>
</dbReference>
<comment type="similarity">
    <text evidence="7">Belongs to the class IV-like SAM-binding methyltransferase superfamily. RNA methyltransferase TrmH family.</text>
</comment>
<feature type="domain" description="RNA methyltransferase SpoU/TrmH type C-terminal" evidence="9">
    <location>
        <begin position="165"/>
        <end position="218"/>
    </location>
</feature>
<dbReference type="InterPro" id="IPR029028">
    <property type="entry name" value="Alpha/beta_knot_MTases"/>
</dbReference>
<dbReference type="InterPro" id="IPR029026">
    <property type="entry name" value="tRNA_m1G_MTases_N"/>
</dbReference>
<feature type="binding site" evidence="7">
    <location>
        <position position="141"/>
    </location>
    <ligand>
        <name>S-adenosyl-L-methionine</name>
        <dbReference type="ChEBI" id="CHEBI:59789"/>
    </ligand>
</feature>
<protein>
    <recommendedName>
        <fullName evidence="7">tRNA (guanosine(18)-2'-O)-methyltransferase</fullName>
        <ecNumber evidence="7">2.1.1.34</ecNumber>
    </recommendedName>
    <alternativeName>
        <fullName evidence="7">tRNA [Gm18] methyltransferase</fullName>
    </alternativeName>
</protein>
<comment type="caution">
    <text evidence="10">The sequence shown here is derived from an EMBL/GenBank/DDBJ whole genome shotgun (WGS) entry which is preliminary data.</text>
</comment>
<dbReference type="InterPro" id="IPR001537">
    <property type="entry name" value="SpoU_MeTrfase"/>
</dbReference>
<dbReference type="STRING" id="87626.PTD2_17012"/>
<accession>A4CEY5</accession>
<evidence type="ECO:0000259" key="9">
    <source>
        <dbReference type="Pfam" id="PF12105"/>
    </source>
</evidence>
<dbReference type="PANTHER" id="PTHR43453:SF1">
    <property type="entry name" value="TRNA_RRNA METHYLTRANSFERASE SPOU TYPE DOMAIN-CONTAINING PROTEIN"/>
    <property type="match status" value="1"/>
</dbReference>
<keyword evidence="11" id="KW-1185">Reference proteome</keyword>
<comment type="function">
    <text evidence="7">Catalyzes the 2'-O methylation of guanosine at position 18 in tRNA.</text>
</comment>
<dbReference type="Pfam" id="PF00588">
    <property type="entry name" value="SpoU_methylase"/>
    <property type="match status" value="1"/>
</dbReference>
<keyword evidence="3 7" id="KW-0808">Transferase</keyword>
<dbReference type="PANTHER" id="PTHR43453">
    <property type="entry name" value="RRNA METHYLASE-LIKE"/>
    <property type="match status" value="1"/>
</dbReference>
<feature type="binding site" evidence="7">
    <location>
        <position position="98"/>
    </location>
    <ligand>
        <name>S-adenosyl-L-methionine</name>
        <dbReference type="ChEBI" id="CHEBI:59789"/>
    </ligand>
</feature>
<dbReference type="NCBIfam" id="NF008295">
    <property type="entry name" value="PRK11081.1"/>
    <property type="match status" value="1"/>
</dbReference>
<dbReference type="EC" id="2.1.1.34" evidence="7"/>
<dbReference type="HAMAP" id="MF_02060">
    <property type="entry name" value="tRNA_methyltr_TrmH"/>
    <property type="match status" value="1"/>
</dbReference>
<dbReference type="AlphaFoldDB" id="A4CEY5"/>
<feature type="domain" description="tRNA/rRNA methyltransferase SpoU type" evidence="8">
    <location>
        <begin position="20"/>
        <end position="161"/>
    </location>
</feature>
<keyword evidence="6 7" id="KW-0694">RNA-binding</keyword>
<keyword evidence="1 7" id="KW-0820">tRNA-binding</keyword>
<dbReference type="OrthoDB" id="9794400at2"/>
<dbReference type="GO" id="GO:0002938">
    <property type="term" value="P:tRNA guanine ribose methylation"/>
    <property type="evidence" value="ECO:0007669"/>
    <property type="project" value="UniProtKB-UniRule"/>
</dbReference>
<evidence type="ECO:0000256" key="3">
    <source>
        <dbReference type="ARBA" id="ARBA00022679"/>
    </source>
</evidence>
<evidence type="ECO:0000313" key="11">
    <source>
        <dbReference type="Proteomes" id="UP000006201"/>
    </source>
</evidence>
<dbReference type="HOGENOM" id="CLU_021322_4_2_6"/>
<dbReference type="Proteomes" id="UP000006201">
    <property type="component" value="Unassembled WGS sequence"/>
</dbReference>
<comment type="caution">
    <text evidence="7">Lacks conserved residue(s) required for the propagation of feature annotation.</text>
</comment>
<dbReference type="GO" id="GO:0000049">
    <property type="term" value="F:tRNA binding"/>
    <property type="evidence" value="ECO:0007669"/>
    <property type="project" value="UniProtKB-UniRule"/>
</dbReference>
<name>A4CEY5_9GAMM</name>
<dbReference type="Gene3D" id="3.40.1280.10">
    <property type="match status" value="1"/>
</dbReference>
<evidence type="ECO:0000256" key="2">
    <source>
        <dbReference type="ARBA" id="ARBA00022603"/>
    </source>
</evidence>
<keyword evidence="5 7" id="KW-0819">tRNA processing</keyword>
<keyword evidence="2 7" id="KW-0489">Methyltransferase</keyword>
<dbReference type="SUPFAM" id="SSF75217">
    <property type="entry name" value="alpha/beta knot"/>
    <property type="match status" value="1"/>
</dbReference>
<evidence type="ECO:0000259" key="8">
    <source>
        <dbReference type="Pfam" id="PF00588"/>
    </source>
</evidence>
<reference evidence="10 11" key="1">
    <citation type="submission" date="2006-02" db="EMBL/GenBank/DDBJ databases">
        <authorList>
            <person name="Moran M.A."/>
            <person name="Kjelleberg S."/>
            <person name="Egan S."/>
            <person name="Saunders N."/>
            <person name="Thomas T."/>
            <person name="Ferriera S."/>
            <person name="Johnson J."/>
            <person name="Kravitz S."/>
            <person name="Halpern A."/>
            <person name="Remington K."/>
            <person name="Beeson K."/>
            <person name="Tran B."/>
            <person name="Rogers Y.-H."/>
            <person name="Friedman R."/>
            <person name="Venter J.C."/>
        </authorList>
    </citation>
    <scope>NUCLEOTIDE SEQUENCE [LARGE SCALE GENOMIC DNA]</scope>
    <source>
        <strain evidence="10 11">D2</strain>
    </source>
</reference>
<proteinExistence type="inferred from homology"/>
<dbReference type="EMBL" id="AAOH01000010">
    <property type="protein sequence ID" value="EAR26660.1"/>
    <property type="molecule type" value="Genomic_DNA"/>
</dbReference>
<feature type="binding site" evidence="7">
    <location>
        <position position="150"/>
    </location>
    <ligand>
        <name>S-adenosyl-L-methionine</name>
        <dbReference type="ChEBI" id="CHEBI:59789"/>
    </ligand>
</feature>
<evidence type="ECO:0000256" key="4">
    <source>
        <dbReference type="ARBA" id="ARBA00022691"/>
    </source>
</evidence>
<dbReference type="CDD" id="cd18092">
    <property type="entry name" value="SpoU-like_TrmH"/>
    <property type="match status" value="1"/>
</dbReference>
<dbReference type="InterPro" id="IPR033671">
    <property type="entry name" value="TrmH"/>
</dbReference>
<dbReference type="eggNOG" id="COG0566">
    <property type="taxonomic scope" value="Bacteria"/>
</dbReference>
<keyword evidence="4 7" id="KW-0949">S-adenosyl-L-methionine</keyword>
<organism evidence="10 11">
    <name type="scientific">Pseudoalteromonas tunicata D2</name>
    <dbReference type="NCBI Taxonomy" id="87626"/>
    <lineage>
        <taxon>Bacteria</taxon>
        <taxon>Pseudomonadati</taxon>
        <taxon>Pseudomonadota</taxon>
        <taxon>Gammaproteobacteria</taxon>
        <taxon>Alteromonadales</taxon>
        <taxon>Pseudoalteromonadaceae</taxon>
        <taxon>Pseudoalteromonas</taxon>
    </lineage>
</organism>
<evidence type="ECO:0000256" key="7">
    <source>
        <dbReference type="HAMAP-Rule" id="MF_02060"/>
    </source>
</evidence>